<dbReference type="InterPro" id="IPR007621">
    <property type="entry name" value="TPM_dom"/>
</dbReference>
<evidence type="ECO:0000256" key="2">
    <source>
        <dbReference type="SAM" id="MobiDB-lite"/>
    </source>
</evidence>
<dbReference type="EMBL" id="JAERWL010000008">
    <property type="protein sequence ID" value="MBM9476579.1"/>
    <property type="molecule type" value="Genomic_DNA"/>
</dbReference>
<feature type="compositionally biased region" description="Low complexity" evidence="2">
    <location>
        <begin position="407"/>
        <end position="434"/>
    </location>
</feature>
<dbReference type="Gene3D" id="3.10.310.50">
    <property type="match status" value="1"/>
</dbReference>
<dbReference type="Proteomes" id="UP000663801">
    <property type="component" value="Unassembled WGS sequence"/>
</dbReference>
<keyword evidence="1" id="KW-0175">Coiled coil</keyword>
<evidence type="ECO:0000256" key="3">
    <source>
        <dbReference type="SAM" id="SignalP"/>
    </source>
</evidence>
<comment type="caution">
    <text evidence="5">The sequence shown here is derived from an EMBL/GenBank/DDBJ whole genome shotgun (WGS) entry which is preliminary data.</text>
</comment>
<evidence type="ECO:0000313" key="5">
    <source>
        <dbReference type="EMBL" id="MBM9476579.1"/>
    </source>
</evidence>
<keyword evidence="6" id="KW-1185">Reference proteome</keyword>
<sequence>MPQSPRSMPSTGRWGRACAVAALLGLAGLAPAPSALADRISGDGSVALHAAAEPPFRLAERITDESGVLSGSERTEVQTALTQLQDEDQIQLWVVFVDDFAGQTGTDWAEATADVSNLGANGVVLAVAPGLREYGFAVGPGSSLSLSAQQDIAVQDIEPQLSNEDWSGAAIAAADALRSQIGGSTSGFNPALIAGGVVVVGGGGYLLYRRGRKKAGTAAADGTDPTTPVGEPEEPYQQLSDRSVSTLMATDDAVRQSEFELNAARDQFGVEATETFRVAFEQARAELTAAFEIRQRIDDEVEESEAERRAMMAQILTRCEAADAALDEQTERFEALRDLRSRLPQVLSELPAGIDAQRSRLPGAQSRIDSLAQRYSPAALAAVFGNVPEAGHRLDFAAESLQEATRASAAGTAPSPAPTSPGATTATAPEGIPLPGAPGGGPATAQPPVDQVLAARTAQEALQQATTLLDAIERADTELSAAVTRLAGYRSEVAQELTSVRGALAAAPAGPATADLSGRLDAVATVIDLAGTPGAAADPVTALHKLEEADQALDVILANATNAQQFQQRSVAQLRQVLSTAQSEVATAQDYIGTRRGAVQSQARTRVAEAQRHLDQALALADTRTDVALTEANEASRLAREAISLAQSDRDQFGSSGGGGNLTGAILGGLIGGMVSGGSRGRGYGGGGFGGGGFGGGFGGGSRGGGGGFGGGGGSRGVGGRF</sequence>
<dbReference type="RefSeq" id="WP_205256691.1">
    <property type="nucleotide sequence ID" value="NZ_BAAAPV010000004.1"/>
</dbReference>
<evidence type="ECO:0000256" key="1">
    <source>
        <dbReference type="SAM" id="Coils"/>
    </source>
</evidence>
<feature type="region of interest" description="Disordered" evidence="2">
    <location>
        <begin position="405"/>
        <end position="447"/>
    </location>
</feature>
<accession>A0A939C585</accession>
<feature type="domain" description="TPM" evidence="4">
    <location>
        <begin position="62"/>
        <end position="178"/>
    </location>
</feature>
<evidence type="ECO:0000259" key="4">
    <source>
        <dbReference type="Pfam" id="PF04536"/>
    </source>
</evidence>
<proteinExistence type="predicted"/>
<keyword evidence="3" id="KW-0732">Signal</keyword>
<feature type="compositionally biased region" description="Low complexity" evidence="2">
    <location>
        <begin position="216"/>
        <end position="228"/>
    </location>
</feature>
<evidence type="ECO:0000313" key="6">
    <source>
        <dbReference type="Proteomes" id="UP000663801"/>
    </source>
</evidence>
<feature type="region of interest" description="Disordered" evidence="2">
    <location>
        <begin position="216"/>
        <end position="240"/>
    </location>
</feature>
<protein>
    <submittedName>
        <fullName evidence="5">TPM domain-containing protein</fullName>
    </submittedName>
</protein>
<dbReference type="Pfam" id="PF04536">
    <property type="entry name" value="TPM_phosphatase"/>
    <property type="match status" value="1"/>
</dbReference>
<organism evidence="5 6">
    <name type="scientific">Nakamurella flavida</name>
    <dbReference type="NCBI Taxonomy" id="363630"/>
    <lineage>
        <taxon>Bacteria</taxon>
        <taxon>Bacillati</taxon>
        <taxon>Actinomycetota</taxon>
        <taxon>Actinomycetes</taxon>
        <taxon>Nakamurellales</taxon>
        <taxon>Nakamurellaceae</taxon>
        <taxon>Nakamurella</taxon>
    </lineage>
</organism>
<name>A0A939C585_9ACTN</name>
<dbReference type="AlphaFoldDB" id="A0A939C585"/>
<reference evidence="5" key="1">
    <citation type="submission" date="2021-01" db="EMBL/GenBank/DDBJ databases">
        <title>KCTC 19127 draft genome.</title>
        <authorList>
            <person name="An D."/>
        </authorList>
    </citation>
    <scope>NUCLEOTIDE SEQUENCE</scope>
    <source>
        <strain evidence="5">KCTC 19127</strain>
    </source>
</reference>
<feature type="coiled-coil region" evidence="1">
    <location>
        <begin position="294"/>
        <end position="339"/>
    </location>
</feature>
<feature type="signal peptide" evidence="3">
    <location>
        <begin position="1"/>
        <end position="37"/>
    </location>
</feature>
<gene>
    <name evidence="5" type="ORF">JL107_09005</name>
</gene>
<feature type="chain" id="PRO_5037787782" evidence="3">
    <location>
        <begin position="38"/>
        <end position="722"/>
    </location>
</feature>